<dbReference type="InterPro" id="IPR023753">
    <property type="entry name" value="FAD/NAD-binding_dom"/>
</dbReference>
<organism evidence="6 7">
    <name type="scientific">Passalora fulva</name>
    <name type="common">Tomato leaf mold</name>
    <name type="synonym">Cladosporium fulvum</name>
    <dbReference type="NCBI Taxonomy" id="5499"/>
    <lineage>
        <taxon>Eukaryota</taxon>
        <taxon>Fungi</taxon>
        <taxon>Dikarya</taxon>
        <taxon>Ascomycota</taxon>
        <taxon>Pezizomycotina</taxon>
        <taxon>Dothideomycetes</taxon>
        <taxon>Dothideomycetidae</taxon>
        <taxon>Mycosphaerellales</taxon>
        <taxon>Mycosphaerellaceae</taxon>
        <taxon>Fulvia</taxon>
    </lineage>
</organism>
<accession>A0A9Q8P3Y2</accession>
<comment type="similarity">
    <text evidence="1">Belongs to the FAD-dependent oxidoreductase family.</text>
</comment>
<dbReference type="KEGG" id="ffu:CLAFUR5_01775"/>
<proteinExistence type="inferred from homology"/>
<keyword evidence="7" id="KW-1185">Reference proteome</keyword>
<dbReference type="Gene3D" id="3.50.50.100">
    <property type="match status" value="1"/>
</dbReference>
<dbReference type="PANTHER" id="PTHR43735">
    <property type="entry name" value="APOPTOSIS-INDUCING FACTOR 1"/>
    <property type="match status" value="1"/>
</dbReference>
<reference evidence="6" key="2">
    <citation type="journal article" date="2022" name="Microb. Genom.">
        <title>A chromosome-scale genome assembly of the tomato pathogen Cladosporium fulvum reveals a compartmentalized genome architecture and the presence of a dispensable chromosome.</title>
        <authorList>
            <person name="Zaccaron A.Z."/>
            <person name="Chen L.H."/>
            <person name="Samaras A."/>
            <person name="Stergiopoulos I."/>
        </authorList>
    </citation>
    <scope>NUCLEOTIDE SEQUENCE</scope>
    <source>
        <strain evidence="6">Race5_Kim</strain>
    </source>
</reference>
<dbReference type="OMA" id="MIKGRDY"/>
<evidence type="ECO:0000256" key="4">
    <source>
        <dbReference type="ARBA" id="ARBA00023002"/>
    </source>
</evidence>
<dbReference type="GO" id="GO:0005737">
    <property type="term" value="C:cytoplasm"/>
    <property type="evidence" value="ECO:0007669"/>
    <property type="project" value="TreeGrafter"/>
</dbReference>
<evidence type="ECO:0000313" key="7">
    <source>
        <dbReference type="Proteomes" id="UP000756132"/>
    </source>
</evidence>
<evidence type="ECO:0000256" key="1">
    <source>
        <dbReference type="ARBA" id="ARBA00006442"/>
    </source>
</evidence>
<evidence type="ECO:0000313" key="6">
    <source>
        <dbReference type="EMBL" id="UJO12241.1"/>
    </source>
</evidence>
<dbReference type="GO" id="GO:0050660">
    <property type="term" value="F:flavin adenine dinucleotide binding"/>
    <property type="evidence" value="ECO:0007669"/>
    <property type="project" value="TreeGrafter"/>
</dbReference>
<keyword evidence="4" id="KW-0560">Oxidoreductase</keyword>
<dbReference type="PRINTS" id="PR00368">
    <property type="entry name" value="FADPNR"/>
</dbReference>
<dbReference type="Pfam" id="PF07992">
    <property type="entry name" value="Pyr_redox_2"/>
    <property type="match status" value="1"/>
</dbReference>
<dbReference type="InterPro" id="IPR036188">
    <property type="entry name" value="FAD/NAD-bd_sf"/>
</dbReference>
<reference evidence="6" key="1">
    <citation type="submission" date="2021-12" db="EMBL/GenBank/DDBJ databases">
        <authorList>
            <person name="Zaccaron A."/>
            <person name="Stergiopoulos I."/>
        </authorList>
    </citation>
    <scope>NUCLEOTIDE SEQUENCE</scope>
    <source>
        <strain evidence="6">Race5_Kim</strain>
    </source>
</reference>
<evidence type="ECO:0000256" key="2">
    <source>
        <dbReference type="ARBA" id="ARBA00022630"/>
    </source>
</evidence>
<dbReference type="EMBL" id="CP090163">
    <property type="protein sequence ID" value="UJO12241.1"/>
    <property type="molecule type" value="Genomic_DNA"/>
</dbReference>
<evidence type="ECO:0000259" key="5">
    <source>
        <dbReference type="Pfam" id="PF07992"/>
    </source>
</evidence>
<sequence>MPEIRNIVFLGTSYAGLGAAHYFLKHIHPTLPKDEKVTYRVVLVDPSTKFYLRHASPRALASEALMPNKHIFLPTENGFKQYGDTVTFVQGKAVSWDTESRGVTIRKANGKEEVLLYHALILATGTKTPSPLYSLQGTPHTDIEAALAEIRGNLATAKHIVIAGGGPAGVESAGELGELLNGRAGWFASRPSHPQAQITLYTNSDKLLPVLRPSIGKQAEVFLKQVGVDVQYNTKISSSQPLSNGQTSVMLHNGEEVVTDIYIPAMGLSPMTEYVPKHLLDPQGYVKTNDQTLRVNAAGPRVYAVGDVGTYSRNSIIDIMDSIPVLETNLKRDLLAAHVDYNAKPSGPDRLFKAGPAETQIVPVGRSKGVGALFGWRLPSWFVWLLKSRNFMVTEAGVHDRLMGNDWAKEKAWNGK</sequence>
<keyword evidence="3" id="KW-0274">FAD</keyword>
<dbReference type="PRINTS" id="PR00469">
    <property type="entry name" value="PNDRDTASEII"/>
</dbReference>
<evidence type="ECO:0000256" key="3">
    <source>
        <dbReference type="ARBA" id="ARBA00022827"/>
    </source>
</evidence>
<gene>
    <name evidence="6" type="ORF">CLAFUR5_01775</name>
</gene>
<feature type="domain" description="FAD/NAD(P)-binding" evidence="5">
    <location>
        <begin position="6"/>
        <end position="309"/>
    </location>
</feature>
<dbReference type="AlphaFoldDB" id="A0A9Q8P3Y2"/>
<dbReference type="OrthoDB" id="202203at2759"/>
<dbReference type="Proteomes" id="UP000756132">
    <property type="component" value="Chromosome 1"/>
</dbReference>
<dbReference type="PANTHER" id="PTHR43735:SF3">
    <property type="entry name" value="FERROPTOSIS SUPPRESSOR PROTEIN 1"/>
    <property type="match status" value="1"/>
</dbReference>
<keyword evidence="2" id="KW-0285">Flavoprotein</keyword>
<dbReference type="GO" id="GO:0004174">
    <property type="term" value="F:electron-transferring-flavoprotein dehydrogenase activity"/>
    <property type="evidence" value="ECO:0007669"/>
    <property type="project" value="TreeGrafter"/>
</dbReference>
<dbReference type="SUPFAM" id="SSF51905">
    <property type="entry name" value="FAD/NAD(P)-binding domain"/>
    <property type="match status" value="1"/>
</dbReference>
<dbReference type="RefSeq" id="XP_047756607.1">
    <property type="nucleotide sequence ID" value="XM_047900923.1"/>
</dbReference>
<name>A0A9Q8P3Y2_PASFU</name>
<dbReference type="GeneID" id="71981653"/>
<protein>
    <submittedName>
        <fullName evidence="6">Oxidoreductase phnG</fullName>
    </submittedName>
</protein>